<dbReference type="AlphaFoldDB" id="A0A0J6UYH2"/>
<gene>
    <name evidence="7" type="ORF">VP06_19800</name>
</gene>
<protein>
    <recommendedName>
        <fullName evidence="6">Glutathionylspermidine synthase pre-ATP-grasp-like domain-containing protein</fullName>
    </recommendedName>
</protein>
<dbReference type="SUPFAM" id="SSF56059">
    <property type="entry name" value="Glutathione synthetase ATP-binding domain-like"/>
    <property type="match status" value="1"/>
</dbReference>
<feature type="domain" description="Glutathionylspermidine synthase pre-ATP-grasp-like" evidence="6">
    <location>
        <begin position="12"/>
        <end position="390"/>
    </location>
</feature>
<evidence type="ECO:0000313" key="7">
    <source>
        <dbReference type="EMBL" id="KMO31436.1"/>
    </source>
</evidence>
<dbReference type="Gene3D" id="3.30.1490.330">
    <property type="match status" value="1"/>
</dbReference>
<keyword evidence="4" id="KW-0067">ATP-binding</keyword>
<sequence length="392" mass="42934">MRRVAIPERPDWREHAARAGFHFHSFDGAPYWDESAHYAFTLAEIERDIEEPSRELHALCLAFAERAVEDGAILASLAIPEHAWDAIRASWRRRDPGLYGRLDLRYGGAGTGPAKLLEYNADTPTALYESAVFQWLWLEDGLARGRLPSGSDQFNSLHERLVARLAALGTALGTSHLAFASFSDAPEDRGTVAYLQDCALQAGLSAPFLPVEAIGLESSDGWFVDQAGRPIEALFKLYPWEWIFADPFGRAIGASPTRFVEPPWKAVLSNKGLLAHLWAMAPGHPNLLPAFFENDPAKAMLGPSFVKKPLYAREGANVLMVRDGAVAAREEGPYGAEGFIRQGLAALPCFDGRHALVGSWIVGDEPAGLCLREGDGPITTDRARFVPHVIDP</sequence>
<keyword evidence="1" id="KW-0436">Ligase</keyword>
<dbReference type="OrthoDB" id="9765517at2"/>
<comment type="caution">
    <text evidence="7">The sequence shown here is derived from an EMBL/GenBank/DDBJ whole genome shotgun (WGS) entry which is preliminary data.</text>
</comment>
<evidence type="ECO:0000313" key="8">
    <source>
        <dbReference type="Proteomes" id="UP000035929"/>
    </source>
</evidence>
<dbReference type="InterPro" id="IPR016185">
    <property type="entry name" value="PreATP-grasp_dom_sf"/>
</dbReference>
<dbReference type="InterPro" id="IPR005494">
    <property type="entry name" value="GSPS_pre-ATP-grasp-like_dom"/>
</dbReference>
<reference evidence="7 8" key="1">
    <citation type="submission" date="2015-03" db="EMBL/GenBank/DDBJ databases">
        <title>Genome sequencing of Methylobacterium aquaticum DSM16371 type strain.</title>
        <authorList>
            <person name="Chaudhry V."/>
            <person name="Patil P.B."/>
        </authorList>
    </citation>
    <scope>NUCLEOTIDE SEQUENCE [LARGE SCALE GENOMIC DNA]</scope>
    <source>
        <strain evidence="7 8">DSM 16371</strain>
    </source>
</reference>
<dbReference type="Pfam" id="PF03738">
    <property type="entry name" value="GSP_synth"/>
    <property type="match status" value="1"/>
</dbReference>
<keyword evidence="3" id="KW-0547">Nucleotide-binding</keyword>
<dbReference type="EMBL" id="LABX01000155">
    <property type="protein sequence ID" value="KMO31436.1"/>
    <property type="molecule type" value="Genomic_DNA"/>
</dbReference>
<dbReference type="GO" id="GO:0016874">
    <property type="term" value="F:ligase activity"/>
    <property type="evidence" value="ECO:0007669"/>
    <property type="project" value="UniProtKB-KW"/>
</dbReference>
<evidence type="ECO:0000256" key="4">
    <source>
        <dbReference type="ARBA" id="ARBA00022840"/>
    </source>
</evidence>
<dbReference type="RefSeq" id="WP_048465495.1">
    <property type="nucleotide sequence ID" value="NZ_LABX01000155.1"/>
</dbReference>
<evidence type="ECO:0000256" key="2">
    <source>
        <dbReference type="ARBA" id="ARBA00022723"/>
    </source>
</evidence>
<evidence type="ECO:0000256" key="1">
    <source>
        <dbReference type="ARBA" id="ARBA00022598"/>
    </source>
</evidence>
<keyword evidence="2" id="KW-0479">Metal-binding</keyword>
<evidence type="ECO:0000259" key="6">
    <source>
        <dbReference type="Pfam" id="PF03738"/>
    </source>
</evidence>
<accession>A0A0J6UYH2</accession>
<dbReference type="GO" id="GO:0005524">
    <property type="term" value="F:ATP binding"/>
    <property type="evidence" value="ECO:0007669"/>
    <property type="project" value="UniProtKB-KW"/>
</dbReference>
<dbReference type="GO" id="GO:0046872">
    <property type="term" value="F:metal ion binding"/>
    <property type="evidence" value="ECO:0007669"/>
    <property type="project" value="UniProtKB-KW"/>
</dbReference>
<keyword evidence="5" id="KW-0460">Magnesium</keyword>
<dbReference type="PATRIC" id="fig|270351.6.peg.1655"/>
<evidence type="ECO:0000256" key="3">
    <source>
        <dbReference type="ARBA" id="ARBA00022741"/>
    </source>
</evidence>
<organism evidence="7 8">
    <name type="scientific">Methylobacterium aquaticum</name>
    <dbReference type="NCBI Taxonomy" id="270351"/>
    <lineage>
        <taxon>Bacteria</taxon>
        <taxon>Pseudomonadati</taxon>
        <taxon>Pseudomonadota</taxon>
        <taxon>Alphaproteobacteria</taxon>
        <taxon>Hyphomicrobiales</taxon>
        <taxon>Methylobacteriaceae</taxon>
        <taxon>Methylobacterium</taxon>
    </lineage>
</organism>
<evidence type="ECO:0000256" key="5">
    <source>
        <dbReference type="ARBA" id="ARBA00022842"/>
    </source>
</evidence>
<dbReference type="SUPFAM" id="SSF52440">
    <property type="entry name" value="PreATP-grasp domain"/>
    <property type="match status" value="1"/>
</dbReference>
<proteinExistence type="predicted"/>
<name>A0A0J6UYH2_9HYPH</name>
<dbReference type="Proteomes" id="UP000035929">
    <property type="component" value="Unassembled WGS sequence"/>
</dbReference>